<protein>
    <submittedName>
        <fullName evidence="2">DUF2807 domain-containing protein</fullName>
    </submittedName>
</protein>
<organism evidence="2 3">
    <name type="scientific">Aeromonas veronii</name>
    <dbReference type="NCBI Taxonomy" id="654"/>
    <lineage>
        <taxon>Bacteria</taxon>
        <taxon>Pseudomonadati</taxon>
        <taxon>Pseudomonadota</taxon>
        <taxon>Gammaproteobacteria</taxon>
        <taxon>Aeromonadales</taxon>
        <taxon>Aeromonadaceae</taxon>
        <taxon>Aeromonas</taxon>
    </lineage>
</organism>
<dbReference type="InterPro" id="IPR021255">
    <property type="entry name" value="DUF2807"/>
</dbReference>
<name>A0A2T4N351_AERVE</name>
<comment type="caution">
    <text evidence="2">The sequence shown here is derived from an EMBL/GenBank/DDBJ whole genome shotgun (WGS) entry which is preliminary data.</text>
</comment>
<dbReference type="PROSITE" id="PS51257">
    <property type="entry name" value="PROKAR_LIPOPROTEIN"/>
    <property type="match status" value="1"/>
</dbReference>
<dbReference type="AlphaFoldDB" id="A0A2T4N351"/>
<sequence>MRWMIGVLVALVMGGCNVFADTEIKGEGVPVERQQALGERVTRVLAGTPATLHLVAGEQRGILIKGQENLLPYLELTERGSKLEIEVKEGYRLRPTEPLEITITLPELSEMALAGTGNGDLSGFKGEALELSVAGTGGIVASQLEVQRLKGNIAGAGSLDLGSGSAASIELNIAGAGDVLGSEMRGNEVEVNIAGSGDVAVRAQKTLKIGIAGTGNITYWGDPEVEQQIVGSGGVTRAGS</sequence>
<gene>
    <name evidence="2" type="ORF">DAA48_08825</name>
</gene>
<dbReference type="Proteomes" id="UP000241986">
    <property type="component" value="Unassembled WGS sequence"/>
</dbReference>
<evidence type="ECO:0000259" key="1">
    <source>
        <dbReference type="Pfam" id="PF10988"/>
    </source>
</evidence>
<evidence type="ECO:0000313" key="3">
    <source>
        <dbReference type="Proteomes" id="UP000241986"/>
    </source>
</evidence>
<dbReference type="RefSeq" id="WP_107683172.1">
    <property type="nucleotide sequence ID" value="NZ_CAWQUB010000001.1"/>
</dbReference>
<proteinExistence type="predicted"/>
<feature type="domain" description="Putative auto-transporter adhesin head GIN" evidence="1">
    <location>
        <begin position="46"/>
        <end position="223"/>
    </location>
</feature>
<evidence type="ECO:0000313" key="2">
    <source>
        <dbReference type="EMBL" id="PTH81248.1"/>
    </source>
</evidence>
<dbReference type="PANTHER" id="PTHR39200">
    <property type="entry name" value="HYPOTHETICAL EXPORTED PROTEIN"/>
    <property type="match status" value="1"/>
</dbReference>
<dbReference type="EMBL" id="PZKL01000022">
    <property type="protein sequence ID" value="PTH81248.1"/>
    <property type="molecule type" value="Genomic_DNA"/>
</dbReference>
<accession>A0A2T4N351</accession>
<dbReference type="Gene3D" id="2.160.20.120">
    <property type="match status" value="1"/>
</dbReference>
<reference evidence="2 3" key="1">
    <citation type="submission" date="2018-03" db="EMBL/GenBank/DDBJ databases">
        <title>Aeromonas veronii whole genome sequencing and analysis.</title>
        <authorList>
            <person name="Xie H."/>
            <person name="Liu T."/>
            <person name="Wang K."/>
        </authorList>
    </citation>
    <scope>NUCLEOTIDE SEQUENCE [LARGE SCALE GENOMIC DNA]</scope>
    <source>
        <strain evidence="2 3">XH.VA.1</strain>
    </source>
</reference>
<dbReference type="PANTHER" id="PTHR39200:SF1">
    <property type="entry name" value="AUTO-TRANSPORTER ADHESIN HEAD GIN DOMAIN-CONTAINING PROTEIN-RELATED"/>
    <property type="match status" value="1"/>
</dbReference>
<dbReference type="Pfam" id="PF10988">
    <property type="entry name" value="DUF2807"/>
    <property type="match status" value="1"/>
</dbReference>